<keyword evidence="4" id="KW-0645">Protease</keyword>
<dbReference type="AlphaFoldDB" id="A0A0R1GZJ5"/>
<dbReference type="STRING" id="357278.IV61_GL000502"/>
<reference evidence="4 5" key="1">
    <citation type="journal article" date="2015" name="Genome Announc.">
        <title>Expanding the biotechnology potential of lactobacilli through comparative genomics of 213 strains and associated genera.</title>
        <authorList>
            <person name="Sun Z."/>
            <person name="Harris H.M."/>
            <person name="McCann A."/>
            <person name="Guo C."/>
            <person name="Argimon S."/>
            <person name="Zhang W."/>
            <person name="Yang X."/>
            <person name="Jeffery I.B."/>
            <person name="Cooney J.C."/>
            <person name="Kagawa T.F."/>
            <person name="Liu W."/>
            <person name="Song Y."/>
            <person name="Salvetti E."/>
            <person name="Wrobel A."/>
            <person name="Rasinkangas P."/>
            <person name="Parkhill J."/>
            <person name="Rea M.C."/>
            <person name="O'Sullivan O."/>
            <person name="Ritari J."/>
            <person name="Douillard F.P."/>
            <person name="Paul Ross R."/>
            <person name="Yang R."/>
            <person name="Briner A.E."/>
            <person name="Felis G.E."/>
            <person name="de Vos W.M."/>
            <person name="Barrangou R."/>
            <person name="Klaenhammer T.R."/>
            <person name="Caufield P.W."/>
            <person name="Cui Y."/>
            <person name="Zhang H."/>
            <person name="O'Toole P.W."/>
        </authorList>
    </citation>
    <scope>NUCLEOTIDE SEQUENCE [LARGE SCALE GENOMIC DNA]</scope>
    <source>
        <strain evidence="4 5">ATCC 53295</strain>
    </source>
</reference>
<dbReference type="Pfam" id="PF02517">
    <property type="entry name" value="Rce1-like"/>
    <property type="match status" value="1"/>
</dbReference>
<proteinExistence type="inferred from homology"/>
<keyword evidence="2" id="KW-0472">Membrane</keyword>
<evidence type="ECO:0000256" key="1">
    <source>
        <dbReference type="ARBA" id="ARBA00009067"/>
    </source>
</evidence>
<dbReference type="RefSeq" id="WP_020089223.1">
    <property type="nucleotide sequence ID" value="NZ_AZCZ01000015.1"/>
</dbReference>
<gene>
    <name evidence="4" type="ORF">FD07_GL000438</name>
</gene>
<dbReference type="EMBL" id="AZCZ01000015">
    <property type="protein sequence ID" value="KRK36852.1"/>
    <property type="molecule type" value="Genomic_DNA"/>
</dbReference>
<protein>
    <submittedName>
        <fullName evidence="4">Metal-dependent membrane protease</fullName>
    </submittedName>
</protein>
<organism evidence="4 5">
    <name type="scientific">Levilactobacillus parabrevis ATCC 53295</name>
    <dbReference type="NCBI Taxonomy" id="1267003"/>
    <lineage>
        <taxon>Bacteria</taxon>
        <taxon>Bacillati</taxon>
        <taxon>Bacillota</taxon>
        <taxon>Bacilli</taxon>
        <taxon>Lactobacillales</taxon>
        <taxon>Lactobacillaceae</taxon>
        <taxon>Levilactobacillus</taxon>
    </lineage>
</organism>
<comment type="similarity">
    <text evidence="1">Belongs to the UPF0177 family.</text>
</comment>
<keyword evidence="4" id="KW-0378">Hydrolase</keyword>
<evidence type="ECO:0000313" key="4">
    <source>
        <dbReference type="EMBL" id="KRK36852.1"/>
    </source>
</evidence>
<keyword evidence="5" id="KW-1185">Reference proteome</keyword>
<keyword evidence="2" id="KW-1133">Transmembrane helix</keyword>
<feature type="transmembrane region" description="Helical" evidence="2">
    <location>
        <begin position="12"/>
        <end position="30"/>
    </location>
</feature>
<dbReference type="eggNOG" id="COG1266">
    <property type="taxonomic scope" value="Bacteria"/>
</dbReference>
<accession>A0A0R1GZJ5</accession>
<evidence type="ECO:0000313" key="5">
    <source>
        <dbReference type="Proteomes" id="UP000051176"/>
    </source>
</evidence>
<feature type="domain" description="CAAX prenyl protease 2/Lysostaphin resistance protein A-like" evidence="3">
    <location>
        <begin position="126"/>
        <end position="215"/>
    </location>
</feature>
<dbReference type="PANTHER" id="PTHR36435">
    <property type="entry name" value="SLR1288 PROTEIN"/>
    <property type="match status" value="1"/>
</dbReference>
<comment type="caution">
    <text evidence="4">The sequence shown here is derived from an EMBL/GenBank/DDBJ whole genome shotgun (WGS) entry which is preliminary data.</text>
</comment>
<dbReference type="PATRIC" id="fig|1267003.4.peg.473"/>
<feature type="transmembrane region" description="Helical" evidence="2">
    <location>
        <begin position="148"/>
        <end position="173"/>
    </location>
</feature>
<dbReference type="InterPro" id="IPR003675">
    <property type="entry name" value="Rce1/LyrA-like_dom"/>
</dbReference>
<dbReference type="Proteomes" id="UP000051176">
    <property type="component" value="Unassembled WGS sequence"/>
</dbReference>
<dbReference type="GO" id="GO:0006508">
    <property type="term" value="P:proteolysis"/>
    <property type="evidence" value="ECO:0007669"/>
    <property type="project" value="UniProtKB-KW"/>
</dbReference>
<feature type="transmembrane region" description="Helical" evidence="2">
    <location>
        <begin position="83"/>
        <end position="103"/>
    </location>
</feature>
<dbReference type="PANTHER" id="PTHR36435:SF1">
    <property type="entry name" value="CAAX AMINO TERMINAL PROTEASE FAMILY PROTEIN"/>
    <property type="match status" value="1"/>
</dbReference>
<feature type="transmembrane region" description="Helical" evidence="2">
    <location>
        <begin position="205"/>
        <end position="224"/>
    </location>
</feature>
<dbReference type="InterPro" id="IPR052710">
    <property type="entry name" value="CAAX_protease"/>
</dbReference>
<keyword evidence="2" id="KW-0812">Transmembrane</keyword>
<name>A0A0R1GZJ5_9LACO</name>
<feature type="transmembrane region" description="Helical" evidence="2">
    <location>
        <begin position="179"/>
        <end position="196"/>
    </location>
</feature>
<dbReference type="GO" id="GO:0004175">
    <property type="term" value="F:endopeptidase activity"/>
    <property type="evidence" value="ECO:0007669"/>
    <property type="project" value="UniProtKB-ARBA"/>
</dbReference>
<feature type="transmembrane region" description="Helical" evidence="2">
    <location>
        <begin position="42"/>
        <end position="63"/>
    </location>
</feature>
<feature type="transmembrane region" description="Helical" evidence="2">
    <location>
        <begin position="115"/>
        <end position="136"/>
    </location>
</feature>
<dbReference type="GO" id="GO:0080120">
    <property type="term" value="P:CAAX-box protein maturation"/>
    <property type="evidence" value="ECO:0007669"/>
    <property type="project" value="UniProtKB-ARBA"/>
</dbReference>
<sequence length="225" mass="25186">MQIKQQPVSYWNFGWVLIMIVVTSVVQIPLNFMAHGTTLHRGLWAAGYLVGFTVAIALGAWIFQRVHPVHWQRLTRQDWQLMVKGYAFIIAAEIVLNVVNNVFFGETSTKNNALIADIMGHSSLTLVMLSLTAVLASPFLEELTFRGILVGGCFPAKMFWLPVITSGVIFSLVHQSDNIISWLIYALMGGTFAYIYRKTDKLQTTIILHGFNNLIAVAVMIATLR</sequence>
<evidence type="ECO:0000259" key="3">
    <source>
        <dbReference type="Pfam" id="PF02517"/>
    </source>
</evidence>
<evidence type="ECO:0000256" key="2">
    <source>
        <dbReference type="SAM" id="Phobius"/>
    </source>
</evidence>